<evidence type="ECO:0000259" key="8">
    <source>
        <dbReference type="SMART" id="SM00062"/>
    </source>
</evidence>
<feature type="domain" description="Solute-binding protein family 3/N-terminal" evidence="8">
    <location>
        <begin position="45"/>
        <end position="266"/>
    </location>
</feature>
<dbReference type="OrthoDB" id="9774451at2"/>
<evidence type="ECO:0000259" key="9">
    <source>
        <dbReference type="SMART" id="SM00079"/>
    </source>
</evidence>
<dbReference type="InterPro" id="IPR001320">
    <property type="entry name" value="Iontro_rcpt_C"/>
</dbReference>
<dbReference type="GO" id="GO:0015276">
    <property type="term" value="F:ligand-gated monoatomic ion channel activity"/>
    <property type="evidence" value="ECO:0007669"/>
    <property type="project" value="InterPro"/>
</dbReference>
<dbReference type="GO" id="GO:0030313">
    <property type="term" value="C:cell envelope"/>
    <property type="evidence" value="ECO:0007669"/>
    <property type="project" value="UniProtKB-SubCell"/>
</dbReference>
<dbReference type="PANTHER" id="PTHR35936">
    <property type="entry name" value="MEMBRANE-BOUND LYTIC MUREIN TRANSGLYCOSYLASE F"/>
    <property type="match status" value="1"/>
</dbReference>
<dbReference type="EMBL" id="RHLQ01000004">
    <property type="protein sequence ID" value="RND00930.1"/>
    <property type="molecule type" value="Genomic_DNA"/>
</dbReference>
<dbReference type="GO" id="GO:0016020">
    <property type="term" value="C:membrane"/>
    <property type="evidence" value="ECO:0007669"/>
    <property type="project" value="InterPro"/>
</dbReference>
<dbReference type="Proteomes" id="UP000279909">
    <property type="component" value="Unassembled WGS sequence"/>
</dbReference>
<accession>A0A3M8HEX6</accession>
<evidence type="ECO:0000256" key="3">
    <source>
        <dbReference type="ARBA" id="ARBA00022729"/>
    </source>
</evidence>
<evidence type="ECO:0000256" key="6">
    <source>
        <dbReference type="RuleBase" id="RU003744"/>
    </source>
</evidence>
<dbReference type="PROSITE" id="PS01039">
    <property type="entry name" value="SBP_BACTERIAL_3"/>
    <property type="match status" value="1"/>
</dbReference>
<gene>
    <name evidence="10" type="ORF">EC501_03030</name>
</gene>
<evidence type="ECO:0000256" key="1">
    <source>
        <dbReference type="ARBA" id="ARBA00004196"/>
    </source>
</evidence>
<evidence type="ECO:0000313" key="10">
    <source>
        <dbReference type="EMBL" id="RND00930.1"/>
    </source>
</evidence>
<dbReference type="Gene3D" id="3.40.190.10">
    <property type="entry name" value="Periplasmic binding protein-like II"/>
    <property type="match status" value="2"/>
</dbReference>
<evidence type="ECO:0000256" key="7">
    <source>
        <dbReference type="SAM" id="SignalP"/>
    </source>
</evidence>
<dbReference type="SMART" id="SM00062">
    <property type="entry name" value="PBPb"/>
    <property type="match status" value="1"/>
</dbReference>
<evidence type="ECO:0000256" key="5">
    <source>
        <dbReference type="ARBA" id="ARBA00023288"/>
    </source>
</evidence>
<dbReference type="InterPro" id="IPR001638">
    <property type="entry name" value="Solute-binding_3/MltF_N"/>
</dbReference>
<comment type="similarity">
    <text evidence="2 6">Belongs to the bacterial solute-binding protein 3 family.</text>
</comment>
<dbReference type="PANTHER" id="PTHR35936:SF19">
    <property type="entry name" value="AMINO-ACID-BINDING PROTEIN YXEM-RELATED"/>
    <property type="match status" value="1"/>
</dbReference>
<name>A0A3M8HEX6_9BACI</name>
<dbReference type="PROSITE" id="PS51257">
    <property type="entry name" value="PROKAR_LIPOPROTEIN"/>
    <property type="match status" value="1"/>
</dbReference>
<evidence type="ECO:0000256" key="4">
    <source>
        <dbReference type="ARBA" id="ARBA00023139"/>
    </source>
</evidence>
<keyword evidence="11" id="KW-1185">Reference proteome</keyword>
<dbReference type="AlphaFoldDB" id="A0A3M8HEX6"/>
<proteinExistence type="inferred from homology"/>
<protein>
    <submittedName>
        <fullName evidence="10">Basic amino acid ABC transporter substrate-binding protein</fullName>
    </submittedName>
</protein>
<dbReference type="SUPFAM" id="SSF53850">
    <property type="entry name" value="Periplasmic binding protein-like II"/>
    <property type="match status" value="1"/>
</dbReference>
<feature type="signal peptide" evidence="7">
    <location>
        <begin position="1"/>
        <end position="24"/>
    </location>
</feature>
<dbReference type="Pfam" id="PF00497">
    <property type="entry name" value="SBP_bac_3"/>
    <property type="match status" value="1"/>
</dbReference>
<feature type="domain" description="Ionotropic glutamate receptor C-terminal" evidence="9">
    <location>
        <begin position="45"/>
        <end position="262"/>
    </location>
</feature>
<keyword evidence="3 7" id="KW-0732">Signal</keyword>
<dbReference type="SMART" id="SM00079">
    <property type="entry name" value="PBPe"/>
    <property type="match status" value="1"/>
</dbReference>
<comment type="caution">
    <text evidence="10">The sequence shown here is derived from an EMBL/GenBank/DDBJ whole genome shotgun (WGS) entry which is preliminary data.</text>
</comment>
<organism evidence="10 11">
    <name type="scientific">Lysinibacillus halotolerans</name>
    <dbReference type="NCBI Taxonomy" id="1368476"/>
    <lineage>
        <taxon>Bacteria</taxon>
        <taxon>Bacillati</taxon>
        <taxon>Bacillota</taxon>
        <taxon>Bacilli</taxon>
        <taxon>Bacillales</taxon>
        <taxon>Bacillaceae</taxon>
        <taxon>Lysinibacillus</taxon>
    </lineage>
</organism>
<dbReference type="CDD" id="cd13624">
    <property type="entry name" value="PBP2_Arg_Lys_His"/>
    <property type="match status" value="1"/>
</dbReference>
<comment type="subcellular location">
    <subcellularLocation>
        <location evidence="1">Cell envelope</location>
    </subcellularLocation>
</comment>
<sequence length="266" mass="28973">MLKKNLFKLLMPFAAASLILAACGAEENGASGSSDSTSTEGETTKLVVGTDAAYAPFESFDNSGNIVGIDIDIVKAIGEEIGVEFEINNVGWEPLFQQITNGEIDLGISAITITDERKETYDFTEPYYEATQLIVTKEDSDITKLDDLKDKKIGVQINTTGHYAAQDLQGKTSTNILPYETTPIAIQEVINGTVDAAIGDNAVILEYIKNNPDSKLKAIEDDSFEKEYYGLMVKKGNTEVLEQLNEGLQKIKENGKLAEITGQELD</sequence>
<evidence type="ECO:0000313" key="11">
    <source>
        <dbReference type="Proteomes" id="UP000279909"/>
    </source>
</evidence>
<evidence type="ECO:0000256" key="2">
    <source>
        <dbReference type="ARBA" id="ARBA00010333"/>
    </source>
</evidence>
<dbReference type="InterPro" id="IPR018313">
    <property type="entry name" value="SBP_3_CS"/>
</dbReference>
<feature type="chain" id="PRO_5018182260" evidence="7">
    <location>
        <begin position="25"/>
        <end position="266"/>
    </location>
</feature>
<keyword evidence="4" id="KW-0564">Palmitate</keyword>
<reference evidence="10 11" key="1">
    <citation type="journal article" date="2014" name="Int. J. Syst. Evol. Microbiol.">
        <title>Lysinibacillus halotolerans sp. nov., isolated from saline-alkaline soil.</title>
        <authorList>
            <person name="Kong D."/>
            <person name="Wang Y."/>
            <person name="Zhao B."/>
            <person name="Li Y."/>
            <person name="Song J."/>
            <person name="Zhai Y."/>
            <person name="Zhang C."/>
            <person name="Wang H."/>
            <person name="Chen X."/>
            <person name="Zhao B."/>
            <person name="Ruan Z."/>
        </authorList>
    </citation>
    <scope>NUCLEOTIDE SEQUENCE [LARGE SCALE GENOMIC DNA]</scope>
    <source>
        <strain evidence="10 11">MCCC 1A12703</strain>
    </source>
</reference>
<dbReference type="RefSeq" id="WP_122970819.1">
    <property type="nucleotide sequence ID" value="NZ_RHLQ01000004.1"/>
</dbReference>
<keyword evidence="5" id="KW-0449">Lipoprotein</keyword>